<name>A0A368U9F2_9GAMM</name>
<proteinExistence type="predicted"/>
<sequence>MSKPLQATPNRFVGMTSEEAFQRALPVYRIAMHFAAQNLGDLDGGASRRKKAMDWFVGNDDGFAQIESVARFISSFHNSALGLPKMAREIAGHTTLSAEGGIRKGVADMTSTEGVKAMLLSSAGIHISDDGTYILSNSGEARMCRSASVDGLLEASQRVGTVVSQYLDKSMEKTVSASPRRLTNTPSL</sequence>
<comment type="caution">
    <text evidence="1">The sequence shown here is derived from an EMBL/GenBank/DDBJ whole genome shotgun (WGS) entry which is preliminary data.</text>
</comment>
<accession>A0A368U9F2</accession>
<evidence type="ECO:0000313" key="1">
    <source>
        <dbReference type="EMBL" id="RCV93848.1"/>
    </source>
</evidence>
<evidence type="ECO:0000313" key="2">
    <source>
        <dbReference type="Proteomes" id="UP000253204"/>
    </source>
</evidence>
<gene>
    <name evidence="1" type="ORF">DU506_01435</name>
</gene>
<organism evidence="1 2">
    <name type="scientific">Vreelandella rituensis</name>
    <dbReference type="NCBI Taxonomy" id="2282306"/>
    <lineage>
        <taxon>Bacteria</taxon>
        <taxon>Pseudomonadati</taxon>
        <taxon>Pseudomonadota</taxon>
        <taxon>Gammaproteobacteria</taxon>
        <taxon>Oceanospirillales</taxon>
        <taxon>Halomonadaceae</taxon>
        <taxon>Vreelandella</taxon>
    </lineage>
</organism>
<keyword evidence="2" id="KW-1185">Reference proteome</keyword>
<dbReference type="AlphaFoldDB" id="A0A368U9F2"/>
<dbReference type="Proteomes" id="UP000253204">
    <property type="component" value="Unassembled WGS sequence"/>
</dbReference>
<dbReference type="RefSeq" id="WP_114485176.1">
    <property type="nucleotide sequence ID" value="NZ_CBCSHM010000001.1"/>
</dbReference>
<reference evidence="1 2" key="1">
    <citation type="submission" date="2018-07" db="EMBL/GenBank/DDBJ databases">
        <title>Halomonas rutogse sp. nov., isolated from Lake TangqianCo on Tibetan Plateau.</title>
        <authorList>
            <person name="Lu H."/>
            <person name="Xing P."/>
            <person name="Wu Q."/>
        </authorList>
    </citation>
    <scope>NUCLEOTIDE SEQUENCE [LARGE SCALE GENOMIC DNA]</scope>
    <source>
        <strain evidence="1 2">TQ8S</strain>
    </source>
</reference>
<protein>
    <submittedName>
        <fullName evidence="1">Uncharacterized protein</fullName>
    </submittedName>
</protein>
<dbReference type="EMBL" id="QPIJ01000001">
    <property type="protein sequence ID" value="RCV93848.1"/>
    <property type="molecule type" value="Genomic_DNA"/>
</dbReference>